<organism evidence="1">
    <name type="scientific">uncultured Thiotrichaceae bacterium</name>
    <dbReference type="NCBI Taxonomy" id="298394"/>
    <lineage>
        <taxon>Bacteria</taxon>
        <taxon>Pseudomonadati</taxon>
        <taxon>Pseudomonadota</taxon>
        <taxon>Gammaproteobacteria</taxon>
        <taxon>Thiotrichales</taxon>
        <taxon>Thiotrichaceae</taxon>
        <taxon>environmental samples</taxon>
    </lineage>
</organism>
<dbReference type="InterPro" id="IPR015943">
    <property type="entry name" value="WD40/YVTN_repeat-like_dom_sf"/>
</dbReference>
<sequence length="259" mass="29774">AQRYIQRIPYQDFHVGSPMLAFSPDRSELAYYFGGDEAVEWIENKLRIWNVASGKLLFTAPGINASISGTALHSDGRQLAMISSDNKTVRIWDIPTGRQLKTYALDKLNTMYGFHTFENTLHWDEAGEKLYFKKYDYTVTPKVLNLRTGKLTPLSTIDAKAVFASKTSTQQSEGSHHLKTRIYHVTINLDNQLQVQHRLTGRLLYQSWLLPDGEWLTNQPGKPQYMASKQAEQYFQLRVGNTLEPMTAYQQFKVDKLFQ</sequence>
<dbReference type="EMBL" id="CACVAY010000067">
    <property type="protein sequence ID" value="CAA6814280.1"/>
    <property type="molecule type" value="Genomic_DNA"/>
</dbReference>
<accession>A0A6S6SUP9</accession>
<dbReference type="InterPro" id="IPR011044">
    <property type="entry name" value="Quino_amine_DH_bsu"/>
</dbReference>
<dbReference type="AlphaFoldDB" id="A0A6S6SUP9"/>
<reference evidence="1" key="1">
    <citation type="submission" date="2020-01" db="EMBL/GenBank/DDBJ databases">
        <authorList>
            <person name="Meier V. D."/>
            <person name="Meier V D."/>
        </authorList>
    </citation>
    <scope>NUCLEOTIDE SEQUENCE</scope>
    <source>
        <strain evidence="1">HLG_WM_MAG_07</strain>
    </source>
</reference>
<gene>
    <name evidence="1" type="ORF">HELGO_WM39919</name>
</gene>
<dbReference type="SUPFAM" id="SSF50969">
    <property type="entry name" value="YVTN repeat-like/Quinoprotein amine dehydrogenase"/>
    <property type="match status" value="1"/>
</dbReference>
<proteinExistence type="predicted"/>
<name>A0A6S6SUP9_9GAMM</name>
<dbReference type="Gene3D" id="2.130.10.10">
    <property type="entry name" value="YVTN repeat-like/Quinoprotein amine dehydrogenase"/>
    <property type="match status" value="1"/>
</dbReference>
<evidence type="ECO:0000313" key="1">
    <source>
        <dbReference type="EMBL" id="CAA6814280.1"/>
    </source>
</evidence>
<feature type="non-terminal residue" evidence="1">
    <location>
        <position position="1"/>
    </location>
</feature>
<protein>
    <submittedName>
        <fullName evidence="1">Uncharacterized protein</fullName>
    </submittedName>
</protein>